<reference evidence="4" key="1">
    <citation type="submission" date="2018-02" db="EMBL/GenBank/DDBJ databases">
        <authorList>
            <person name="Hausmann B."/>
        </authorList>
    </citation>
    <scope>NUCLEOTIDE SEQUENCE [LARGE SCALE GENOMIC DNA]</scope>
    <source>
        <strain evidence="4">Peat soil MAG SbA1</strain>
    </source>
</reference>
<keyword evidence="1" id="KW-0732">Signal</keyword>
<organism evidence="3 4">
    <name type="scientific">Candidatus Sulfotelmatobacter kueseliae</name>
    <dbReference type="NCBI Taxonomy" id="2042962"/>
    <lineage>
        <taxon>Bacteria</taxon>
        <taxon>Pseudomonadati</taxon>
        <taxon>Acidobacteriota</taxon>
        <taxon>Terriglobia</taxon>
        <taxon>Terriglobales</taxon>
        <taxon>Candidatus Korobacteraceae</taxon>
        <taxon>Candidatus Sulfotelmatobacter</taxon>
    </lineage>
</organism>
<evidence type="ECO:0000313" key="4">
    <source>
        <dbReference type="Proteomes" id="UP000238701"/>
    </source>
</evidence>
<sequence>MNTRYLFALLLVLSSPSLSSAQVPSAQIDSIFASLKSTNAPGAAVLVVRNGQPVFRRGYGVSDLRTLHPIDAETNFRLASFTKQFTAASIMLLARDGKLHYDDHLTDFFPEFPAYGKPITVRNLLNHTSGLPDYEDILMKQYPDTPPEKVPQILDAGVLRLLEQQTAGKFAPGTKWEYSNSGYAVLAIIVEKASGKSFGEFLRERIFNPLKMTNTLAYEKGKNEVPHRAYGHTKEKDGWRETDQSPTSAVLGDGGIYSSLNDLAKWDRALRDHTLLSEAEMEPALTAVQPTAGPAKSAEGPPVSYGFGWFLDPYRGHKRMWHDGETIGFRTTIQRFPDDKFTVIVLANRTDVDPGALALKVADLYLGAKQ</sequence>
<evidence type="ECO:0000259" key="2">
    <source>
        <dbReference type="Pfam" id="PF00144"/>
    </source>
</evidence>
<accession>A0A2U3LDN0</accession>
<gene>
    <name evidence="3" type="ORF">SBA1_980037</name>
</gene>
<dbReference type="Pfam" id="PF00144">
    <property type="entry name" value="Beta-lactamase"/>
    <property type="match status" value="1"/>
</dbReference>
<dbReference type="PANTHER" id="PTHR46825:SF9">
    <property type="entry name" value="BETA-LACTAMASE-RELATED DOMAIN-CONTAINING PROTEIN"/>
    <property type="match status" value="1"/>
</dbReference>
<proteinExistence type="predicted"/>
<feature type="signal peptide" evidence="1">
    <location>
        <begin position="1"/>
        <end position="21"/>
    </location>
</feature>
<protein>
    <submittedName>
        <fullName evidence="3">Beta-lactamase</fullName>
    </submittedName>
</protein>
<dbReference type="InterPro" id="IPR012338">
    <property type="entry name" value="Beta-lactam/transpept-like"/>
</dbReference>
<dbReference type="InterPro" id="IPR050491">
    <property type="entry name" value="AmpC-like"/>
</dbReference>
<dbReference type="PANTHER" id="PTHR46825">
    <property type="entry name" value="D-ALANYL-D-ALANINE-CARBOXYPEPTIDASE/ENDOPEPTIDASE AMPH"/>
    <property type="match status" value="1"/>
</dbReference>
<dbReference type="EMBL" id="OMOD01000197">
    <property type="protein sequence ID" value="SPF50034.1"/>
    <property type="molecule type" value="Genomic_DNA"/>
</dbReference>
<evidence type="ECO:0000313" key="3">
    <source>
        <dbReference type="EMBL" id="SPF50034.1"/>
    </source>
</evidence>
<name>A0A2U3LDN0_9BACT</name>
<dbReference type="AlphaFoldDB" id="A0A2U3LDN0"/>
<feature type="domain" description="Beta-lactamase-related" evidence="2">
    <location>
        <begin position="35"/>
        <end position="354"/>
    </location>
</feature>
<dbReference type="Proteomes" id="UP000238701">
    <property type="component" value="Unassembled WGS sequence"/>
</dbReference>
<dbReference type="InterPro" id="IPR001466">
    <property type="entry name" value="Beta-lactam-related"/>
</dbReference>
<evidence type="ECO:0000256" key="1">
    <source>
        <dbReference type="SAM" id="SignalP"/>
    </source>
</evidence>
<dbReference type="Gene3D" id="3.40.710.10">
    <property type="entry name" value="DD-peptidase/beta-lactamase superfamily"/>
    <property type="match status" value="1"/>
</dbReference>
<dbReference type="SUPFAM" id="SSF56601">
    <property type="entry name" value="beta-lactamase/transpeptidase-like"/>
    <property type="match status" value="1"/>
</dbReference>
<feature type="chain" id="PRO_5015650079" evidence="1">
    <location>
        <begin position="22"/>
        <end position="370"/>
    </location>
</feature>